<organism evidence="12 13">
    <name type="scientific">Centipeda periodontii DSM 2778</name>
    <dbReference type="NCBI Taxonomy" id="888060"/>
    <lineage>
        <taxon>Bacteria</taxon>
        <taxon>Bacillati</taxon>
        <taxon>Bacillota</taxon>
        <taxon>Negativicutes</taxon>
        <taxon>Selenomonadales</taxon>
        <taxon>Selenomonadaceae</taxon>
        <taxon>Centipeda</taxon>
    </lineage>
</organism>
<evidence type="ECO:0000313" key="12">
    <source>
        <dbReference type="EMBL" id="EGK57343.1"/>
    </source>
</evidence>
<dbReference type="Pfam" id="PF00251">
    <property type="entry name" value="Glyco_hydro_32N"/>
    <property type="match status" value="1"/>
</dbReference>
<evidence type="ECO:0000256" key="5">
    <source>
        <dbReference type="ARBA" id="ARBA00022801"/>
    </source>
</evidence>
<comment type="subcellular location">
    <subcellularLocation>
        <location evidence="9">Cytoplasm</location>
    </subcellularLocation>
</comment>
<dbReference type="RefSeq" id="WP_006307485.1">
    <property type="nucleotide sequence ID" value="NZ_GL892076.1"/>
</dbReference>
<dbReference type="HOGENOM" id="CLU_001528_7_0_9"/>
<feature type="domain" description="Glycosyl hydrolase family 32 C-terminal" evidence="11">
    <location>
        <begin position="384"/>
        <end position="443"/>
    </location>
</feature>
<dbReference type="eggNOG" id="COG1621">
    <property type="taxonomic scope" value="Bacteria"/>
</dbReference>
<proteinExistence type="inferred from homology"/>
<keyword evidence="9" id="KW-0963">Cytoplasm</keyword>
<dbReference type="InterPro" id="IPR013148">
    <property type="entry name" value="Glyco_hydro_32_N"/>
</dbReference>
<evidence type="ECO:0000259" key="10">
    <source>
        <dbReference type="Pfam" id="PF00251"/>
    </source>
</evidence>
<dbReference type="Gene3D" id="2.60.120.560">
    <property type="entry name" value="Exo-inulinase, domain 1"/>
    <property type="match status" value="1"/>
</dbReference>
<gene>
    <name evidence="12" type="primary">scrB3</name>
    <name evidence="12" type="ORF">HMPREF9081_2347</name>
</gene>
<dbReference type="NCBIfam" id="TIGR01322">
    <property type="entry name" value="scrB_fam"/>
    <property type="match status" value="1"/>
</dbReference>
<dbReference type="PANTHER" id="PTHR43101">
    <property type="entry name" value="BETA-FRUCTOSIDASE"/>
    <property type="match status" value="1"/>
</dbReference>
<dbReference type="Pfam" id="PF08244">
    <property type="entry name" value="Glyco_hydro_32C"/>
    <property type="match status" value="1"/>
</dbReference>
<feature type="domain" description="Glycosyl hydrolase family 32 N-terminal" evidence="10">
    <location>
        <begin position="21"/>
        <end position="324"/>
    </location>
</feature>
<dbReference type="Proteomes" id="UP000004067">
    <property type="component" value="Unassembled WGS sequence"/>
</dbReference>
<dbReference type="CDD" id="cd08996">
    <property type="entry name" value="GH32_FFase"/>
    <property type="match status" value="1"/>
</dbReference>
<evidence type="ECO:0000256" key="7">
    <source>
        <dbReference type="ARBA" id="ARBA00033367"/>
    </source>
</evidence>
<comment type="similarity">
    <text evidence="2 8">Belongs to the glycosyl hydrolase 32 family.</text>
</comment>
<protein>
    <recommendedName>
        <fullName evidence="4 8">Sucrose-6-phosphate hydrolase</fullName>
        <ecNumber evidence="3 8">3.2.1.26</ecNumber>
    </recommendedName>
    <alternativeName>
        <fullName evidence="7 9">Invertase</fullName>
    </alternativeName>
</protein>
<dbReference type="InterPro" id="IPR023296">
    <property type="entry name" value="Glyco_hydro_beta-prop_sf"/>
</dbReference>
<evidence type="ECO:0000256" key="3">
    <source>
        <dbReference type="ARBA" id="ARBA00012758"/>
    </source>
</evidence>
<name>F5RQ11_9FIRM</name>
<evidence type="ECO:0000256" key="6">
    <source>
        <dbReference type="ARBA" id="ARBA00023295"/>
    </source>
</evidence>
<dbReference type="AlphaFoldDB" id="F5RQ11"/>
<evidence type="ECO:0000313" key="13">
    <source>
        <dbReference type="Proteomes" id="UP000004067"/>
    </source>
</evidence>
<dbReference type="InterPro" id="IPR013189">
    <property type="entry name" value="Glyco_hydro_32_C"/>
</dbReference>
<evidence type="ECO:0000259" key="11">
    <source>
        <dbReference type="Pfam" id="PF08244"/>
    </source>
</evidence>
<keyword evidence="9" id="KW-0119">Carbohydrate metabolism</keyword>
<dbReference type="PANTHER" id="PTHR43101:SF1">
    <property type="entry name" value="BETA-FRUCTOSIDASE"/>
    <property type="match status" value="1"/>
</dbReference>
<dbReference type="InterPro" id="IPR006232">
    <property type="entry name" value="Suc6P_hydrolase"/>
</dbReference>
<evidence type="ECO:0000256" key="8">
    <source>
        <dbReference type="RuleBase" id="RU362110"/>
    </source>
</evidence>
<dbReference type="UniPathway" id="UPA00238"/>
<keyword evidence="6 8" id="KW-0326">Glycosidase</keyword>
<dbReference type="InterPro" id="IPR013320">
    <property type="entry name" value="ConA-like_dom_sf"/>
</dbReference>
<evidence type="ECO:0000256" key="4">
    <source>
        <dbReference type="ARBA" id="ARBA00019623"/>
    </source>
</evidence>
<dbReference type="Gene3D" id="2.115.10.20">
    <property type="entry name" value="Glycosyl hydrolase domain, family 43"/>
    <property type="match status" value="1"/>
</dbReference>
<dbReference type="SMART" id="SM00640">
    <property type="entry name" value="Glyco_32"/>
    <property type="match status" value="1"/>
</dbReference>
<reference evidence="12 13" key="1">
    <citation type="submission" date="2011-04" db="EMBL/GenBank/DDBJ databases">
        <authorList>
            <person name="Muzny D."/>
            <person name="Qin X."/>
            <person name="Deng J."/>
            <person name="Jiang H."/>
            <person name="Liu Y."/>
            <person name="Qu J."/>
            <person name="Song X.-Z."/>
            <person name="Zhang L."/>
            <person name="Thornton R."/>
            <person name="Coyle M."/>
            <person name="Francisco L."/>
            <person name="Jackson L."/>
            <person name="Javaid M."/>
            <person name="Korchina V."/>
            <person name="Kovar C."/>
            <person name="Mata R."/>
            <person name="Mathew T."/>
            <person name="Ngo R."/>
            <person name="Nguyen L."/>
            <person name="Nguyen N."/>
            <person name="Okwuonu G."/>
            <person name="Ongeri F."/>
            <person name="Pham C."/>
            <person name="Simmons D."/>
            <person name="Wilczek-Boney K."/>
            <person name="Hale W."/>
            <person name="Jakkamsetti A."/>
            <person name="Pham P."/>
            <person name="Ruth R."/>
            <person name="San Lucas F."/>
            <person name="Warren J."/>
            <person name="Zhang J."/>
            <person name="Zhao Z."/>
            <person name="Zhou C."/>
            <person name="Zhu D."/>
            <person name="Lee S."/>
            <person name="Bess C."/>
            <person name="Blankenburg K."/>
            <person name="Forbes L."/>
            <person name="Fu Q."/>
            <person name="Gubbala S."/>
            <person name="Hirani K."/>
            <person name="Jayaseelan J.C."/>
            <person name="Lara F."/>
            <person name="Munidasa M."/>
            <person name="Palculict T."/>
            <person name="Patil S."/>
            <person name="Pu L.-L."/>
            <person name="Saada N."/>
            <person name="Tang L."/>
            <person name="Weissenberger G."/>
            <person name="Zhu Y."/>
            <person name="Hemphill L."/>
            <person name="Shang Y."/>
            <person name="Youmans B."/>
            <person name="Ayvaz T."/>
            <person name="Ross M."/>
            <person name="Santibanez J."/>
            <person name="Aqrawi P."/>
            <person name="Gross S."/>
            <person name="Joshi V."/>
            <person name="Fowler G."/>
            <person name="Nazareth L."/>
            <person name="Reid J."/>
            <person name="Worley K."/>
            <person name="Petrosino J."/>
            <person name="Highlander S."/>
            <person name="Gibbs R."/>
        </authorList>
    </citation>
    <scope>NUCLEOTIDE SEQUENCE [LARGE SCALE GENOMIC DNA]</scope>
    <source>
        <strain evidence="12 13">DSM 2778</strain>
    </source>
</reference>
<dbReference type="EC" id="3.2.1.26" evidence="3 8"/>
<dbReference type="InterPro" id="IPR001362">
    <property type="entry name" value="Glyco_hydro_32"/>
</dbReference>
<dbReference type="InterPro" id="IPR051214">
    <property type="entry name" value="GH32_Enzymes"/>
</dbReference>
<dbReference type="SUPFAM" id="SSF49899">
    <property type="entry name" value="Concanavalin A-like lectins/glucanases"/>
    <property type="match status" value="1"/>
</dbReference>
<dbReference type="GO" id="GO:0004564">
    <property type="term" value="F:beta-fructofuranosidase activity"/>
    <property type="evidence" value="ECO:0007669"/>
    <property type="project" value="UniProtKB-EC"/>
</dbReference>
<accession>F5RQ11</accession>
<evidence type="ECO:0000256" key="9">
    <source>
        <dbReference type="RuleBase" id="RU365015"/>
    </source>
</evidence>
<comment type="caution">
    <text evidence="12">The sequence shown here is derived from an EMBL/GenBank/DDBJ whole genome shotgun (WGS) entry which is preliminary data.</text>
</comment>
<sequence length="464" mass="53046">MMDKIKEEIRVTNGRYRLGYHLMTKGGWMNDPNGFSYFKGYYHMFYQYYPYASEWGPMHWGHARSVDLVHWETLPIALTPGDMESGCFSGSAVVFEDKLWLIYTGHHYIEPGDPESFYENQNLAYSEDGIHFTKYEGNPVLRMPSDNTKHFRDPKVWQEGDVFYMALGSQAADGLGRALLYRSRDLKSWEQVSVLAKAKNLKEEGYMWECPDFFRLDGADILLMSPQGLEPDGDRYRNLNQTGYLIGTLDEETHTLTHGGFREIDCGHDFYATQTILTPDGRRVMVAWMNAWDSPMYEKADGWAGALTVPRELRVVDGTIRQSPVWELKQLRQEALHDGNLECGRTYDVPRTSEVLLAVQDIGEGTLLTLTDGTHTLTLTPDHACGRFVLNRTTKDGERAAQLHELTHMTLRIYIDRSSVEIFVNDGVLTFTERIYFDADVRLTVHTGAAVGTIYALESESNQY</sequence>
<dbReference type="GO" id="GO:0005985">
    <property type="term" value="P:sucrose metabolic process"/>
    <property type="evidence" value="ECO:0007669"/>
    <property type="project" value="UniProtKB-UniPathway"/>
</dbReference>
<keyword evidence="13" id="KW-1185">Reference proteome</keyword>
<dbReference type="SUPFAM" id="SSF75005">
    <property type="entry name" value="Arabinanase/levansucrase/invertase"/>
    <property type="match status" value="1"/>
</dbReference>
<comment type="function">
    <text evidence="9">Enables the bacterium to metabolize sucrose as a sole carbon source.</text>
</comment>
<comment type="catalytic activity">
    <reaction evidence="8">
        <text>Hydrolysis of terminal non-reducing beta-D-fructofuranoside residues in beta-D-fructofuranosides.</text>
        <dbReference type="EC" id="3.2.1.26"/>
    </reaction>
</comment>
<dbReference type="EMBL" id="AFHQ01000057">
    <property type="protein sequence ID" value="EGK57343.1"/>
    <property type="molecule type" value="Genomic_DNA"/>
</dbReference>
<keyword evidence="5 8" id="KW-0378">Hydrolase</keyword>
<evidence type="ECO:0000256" key="1">
    <source>
        <dbReference type="ARBA" id="ARBA00004914"/>
    </source>
</evidence>
<evidence type="ECO:0000256" key="2">
    <source>
        <dbReference type="ARBA" id="ARBA00009902"/>
    </source>
</evidence>
<dbReference type="STRING" id="888060.HMPREF9081_2347"/>
<comment type="pathway">
    <text evidence="1 9">Glycan biosynthesis; sucrose metabolism.</text>
</comment>
<dbReference type="GO" id="GO:0005737">
    <property type="term" value="C:cytoplasm"/>
    <property type="evidence" value="ECO:0007669"/>
    <property type="project" value="UniProtKB-SubCell"/>
</dbReference>